<evidence type="ECO:0000313" key="5">
    <source>
        <dbReference type="EMBL" id="MTD10024.1"/>
    </source>
</evidence>
<dbReference type="GO" id="GO:0016757">
    <property type="term" value="F:glycosyltransferase activity"/>
    <property type="evidence" value="ECO:0007669"/>
    <property type="project" value="UniProtKB-KW"/>
</dbReference>
<evidence type="ECO:0000256" key="3">
    <source>
        <dbReference type="ARBA" id="ARBA00022679"/>
    </source>
</evidence>
<organism evidence="5 6">
    <name type="scientific">Acinetobacter faecalis</name>
    <dbReference type="NCBI Taxonomy" id="2665161"/>
    <lineage>
        <taxon>Bacteria</taxon>
        <taxon>Pseudomonadati</taxon>
        <taxon>Pseudomonadota</taxon>
        <taxon>Gammaproteobacteria</taxon>
        <taxon>Moraxellales</taxon>
        <taxon>Moraxellaceae</taxon>
        <taxon>Acinetobacter</taxon>
    </lineage>
</organism>
<gene>
    <name evidence="5" type="ORF">GIX10_00940</name>
</gene>
<dbReference type="Pfam" id="PF00535">
    <property type="entry name" value="Glycos_transf_2"/>
    <property type="match status" value="1"/>
</dbReference>
<comment type="similarity">
    <text evidence="1">Belongs to the glycosyltransferase 2 family.</text>
</comment>
<comment type="caution">
    <text evidence="5">The sequence shown here is derived from an EMBL/GenBank/DDBJ whole genome shotgun (WGS) entry which is preliminary data.</text>
</comment>
<protein>
    <submittedName>
        <fullName evidence="5">Glycosyltransferase</fullName>
    </submittedName>
</protein>
<accession>A0A6L6GDR1</accession>
<dbReference type="RefSeq" id="WP_154771702.1">
    <property type="nucleotide sequence ID" value="NZ_WLYL01000002.1"/>
</dbReference>
<evidence type="ECO:0000256" key="2">
    <source>
        <dbReference type="ARBA" id="ARBA00022676"/>
    </source>
</evidence>
<dbReference type="AlphaFoldDB" id="A0A6L6GDR1"/>
<name>A0A6L6GDR1_9GAMM</name>
<evidence type="ECO:0000256" key="1">
    <source>
        <dbReference type="ARBA" id="ARBA00006739"/>
    </source>
</evidence>
<dbReference type="PANTHER" id="PTHR43179">
    <property type="entry name" value="RHAMNOSYLTRANSFERASE WBBL"/>
    <property type="match status" value="1"/>
</dbReference>
<dbReference type="Proteomes" id="UP000473854">
    <property type="component" value="Unassembled WGS sequence"/>
</dbReference>
<sequence length="297" mass="35104">MKLSILIVNYNTEKFILNFLNDLHQQTLDPIIYEIVIVNNVQNNILEKTINDSGLKKSLNINLVQSENNIGFGCAMNLAAKNAQGQHLLIANPDLRMMQNDYLESLLQHTKSNKDYGLITTQLINDDQEDKSEFYDFEFHETFGFTDKIAWFSGALLLIRTDTMKKIQGFDPDFFMYCEDEDLCLRVKKLGLKLIKVNDLKMYHKGGSSEPYQNYDFFYRWYRSQILFAYKHFSKDQFDQLIEKLNKKSIWKSALYKILKVLLPTKRHKFQYAQWSAMKDVTNRTLNESVEWLYFKL</sequence>
<dbReference type="CDD" id="cd04186">
    <property type="entry name" value="GT_2_like_c"/>
    <property type="match status" value="1"/>
</dbReference>
<evidence type="ECO:0000313" key="6">
    <source>
        <dbReference type="Proteomes" id="UP000473854"/>
    </source>
</evidence>
<dbReference type="Gene3D" id="3.90.550.10">
    <property type="entry name" value="Spore Coat Polysaccharide Biosynthesis Protein SpsA, Chain A"/>
    <property type="match status" value="1"/>
</dbReference>
<dbReference type="InterPro" id="IPR001173">
    <property type="entry name" value="Glyco_trans_2-like"/>
</dbReference>
<reference evidence="5 6" key="1">
    <citation type="submission" date="2019-11" db="EMBL/GenBank/DDBJ databases">
        <authorList>
            <person name="An D."/>
        </authorList>
    </citation>
    <scope>NUCLEOTIDE SEQUENCE [LARGE SCALE GENOMIC DNA]</scope>
    <source>
        <strain evidence="5 6">YIM 103518</strain>
    </source>
</reference>
<dbReference type="InterPro" id="IPR029044">
    <property type="entry name" value="Nucleotide-diphossugar_trans"/>
</dbReference>
<dbReference type="EMBL" id="WLYL01000002">
    <property type="protein sequence ID" value="MTD10024.1"/>
    <property type="molecule type" value="Genomic_DNA"/>
</dbReference>
<keyword evidence="2" id="KW-0328">Glycosyltransferase</keyword>
<dbReference type="PANTHER" id="PTHR43179:SF12">
    <property type="entry name" value="GALACTOFURANOSYLTRANSFERASE GLFT2"/>
    <property type="match status" value="1"/>
</dbReference>
<dbReference type="SUPFAM" id="SSF53448">
    <property type="entry name" value="Nucleotide-diphospho-sugar transferases"/>
    <property type="match status" value="1"/>
</dbReference>
<keyword evidence="3 5" id="KW-0808">Transferase</keyword>
<proteinExistence type="inferred from homology"/>
<evidence type="ECO:0000259" key="4">
    <source>
        <dbReference type="Pfam" id="PF00535"/>
    </source>
</evidence>
<feature type="domain" description="Glycosyltransferase 2-like" evidence="4">
    <location>
        <begin position="4"/>
        <end position="135"/>
    </location>
</feature>